<keyword evidence="2" id="KW-0472">Membrane</keyword>
<evidence type="ECO:0000256" key="2">
    <source>
        <dbReference type="SAM" id="Phobius"/>
    </source>
</evidence>
<dbReference type="PANTHER" id="PTHR24148">
    <property type="entry name" value="ANKYRIN REPEAT DOMAIN-CONTAINING PROTEIN 39 HOMOLOG-RELATED"/>
    <property type="match status" value="1"/>
</dbReference>
<dbReference type="InterPro" id="IPR052895">
    <property type="entry name" value="HetReg/Transcr_Mod"/>
</dbReference>
<protein>
    <recommendedName>
        <fullName evidence="3">Heterokaryon incompatibility domain-containing protein</fullName>
    </recommendedName>
</protein>
<dbReference type="Pfam" id="PF06985">
    <property type="entry name" value="HET"/>
    <property type="match status" value="1"/>
</dbReference>
<feature type="domain" description="Heterokaryon incompatibility" evidence="3">
    <location>
        <begin position="116"/>
        <end position="283"/>
    </location>
</feature>
<feature type="compositionally biased region" description="Polar residues" evidence="1">
    <location>
        <begin position="1"/>
        <end position="16"/>
    </location>
</feature>
<reference evidence="4 5" key="1">
    <citation type="journal article" date="2018" name="IMA Fungus">
        <title>IMA Genome-F 9: Draft genome sequence of Annulohypoxylon stygium, Aspergillus mulundensis, Berkeleyomyces basicola (syn. Thielaviopsis basicola), Ceratocystis smalleyi, two Cercospora beticola strains, Coleophoma cylindrospora, Fusarium fracticaudum, Phialophora cf. hyalina, and Morchella septimelata.</title>
        <authorList>
            <person name="Wingfield B.D."/>
            <person name="Bills G.F."/>
            <person name="Dong Y."/>
            <person name="Huang W."/>
            <person name="Nel W.J."/>
            <person name="Swalarsk-Parry B.S."/>
            <person name="Vaghefi N."/>
            <person name="Wilken P.M."/>
            <person name="An Z."/>
            <person name="de Beer Z.W."/>
            <person name="De Vos L."/>
            <person name="Chen L."/>
            <person name="Duong T.A."/>
            <person name="Gao Y."/>
            <person name="Hammerbacher A."/>
            <person name="Kikkert J.R."/>
            <person name="Li Y."/>
            <person name="Li H."/>
            <person name="Li K."/>
            <person name="Li Q."/>
            <person name="Liu X."/>
            <person name="Ma X."/>
            <person name="Naidoo K."/>
            <person name="Pethybridge S.J."/>
            <person name="Sun J."/>
            <person name="Steenkamp E.T."/>
            <person name="van der Nest M.A."/>
            <person name="van Wyk S."/>
            <person name="Wingfield M.J."/>
            <person name="Xiong C."/>
            <person name="Yue Q."/>
            <person name="Zhang X."/>
        </authorList>
    </citation>
    <scope>NUCLEOTIDE SEQUENCE [LARGE SCALE GENOMIC DNA]</scope>
    <source>
        <strain evidence="4 5">BP5796</strain>
    </source>
</reference>
<organism evidence="4 5">
    <name type="scientific">Coleophoma crateriformis</name>
    <dbReference type="NCBI Taxonomy" id="565419"/>
    <lineage>
        <taxon>Eukaryota</taxon>
        <taxon>Fungi</taxon>
        <taxon>Dikarya</taxon>
        <taxon>Ascomycota</taxon>
        <taxon>Pezizomycotina</taxon>
        <taxon>Leotiomycetes</taxon>
        <taxon>Helotiales</taxon>
        <taxon>Dermateaceae</taxon>
        <taxon>Coleophoma</taxon>
    </lineage>
</organism>
<name>A0A3D8Q7J9_9HELO</name>
<feature type="region of interest" description="Disordered" evidence="1">
    <location>
        <begin position="596"/>
        <end position="620"/>
    </location>
</feature>
<dbReference type="PANTHER" id="PTHR24148:SF64">
    <property type="entry name" value="HETEROKARYON INCOMPATIBILITY DOMAIN-CONTAINING PROTEIN"/>
    <property type="match status" value="1"/>
</dbReference>
<evidence type="ECO:0000313" key="5">
    <source>
        <dbReference type="Proteomes" id="UP000256328"/>
    </source>
</evidence>
<accession>A0A3D8Q7J9</accession>
<sequence>MSASDPETPERSNTPEPTLHRARTNLNAPGLETGVFEQGDKARRNFRRIANTALNKKPGRKENTYAYKNIDYDRQIRVLKIYRGRVGDALDCCLLASSLLNTDDLTYLPLSGHIPYIALSYHWGTDDAKYKVYLYASDDAYAKVKSWGPTARHGVRLELNSYILIQDNLKSALEALRSVDSDVCVWADALCINQSNGEERTAQVSRMHEVYSQADRVCIWLGGRRDAENQKTFDFLRSILNLERLDDFFKGVSNKEQKDLEDCKRVIDLMKSEWFTRRWIIQELALATDAYVRCGSCEMDWTEFGDSIALFMTKYDRIRRAFGAQSTTYSGSWDSDSHSLRALDARALGANLLVTATSNLFRRSNEGKILQRLISLEVLVSSMLLPFEAKDPKDTIFAVLHIAKDTYKPGSSTEHGHPVQTVIKILGRCLILIPVLVATWKSSTFAGIVGVLVGPTRVKNSTVDVQLIGKSPDDSNNLLLNSFISTLIQVIFLIICVMSTDIVIKRGILPFISPPASSRGISTKITKPIDKRIEPNYDKCLMDVFSDFMEYCVEYSNSLDILCRHWAPLRERDPKPSWILSVEGHAFGGPRNNVKARRNGDSFVGGSERRRHYRASGSRTPDCRFEKTRAVKGNVTKRIKQEPGRYTEPITKQSELPARFTGKLEVKGFVLDEIDQYAAVLDGVISRKALEICGWSKENGTTDIDQVWRTLVADRGPDGTNPHNWYRRACRSCLEWYNNQPDDFFNTSYLKSLNNTPSAKIEFLDRVQQVTWGRKVIRSTGNTGNTRSRHFVGLAPSEARVGDLISILFGCSVPVILRRRKTGGEFTFIGECYIDGVMDGEAIDAMPSGSKEQWFGLR</sequence>
<gene>
    <name evidence="4" type="ORF">BP5796_12616</name>
</gene>
<dbReference type="AlphaFoldDB" id="A0A3D8Q7J9"/>
<dbReference type="InterPro" id="IPR010730">
    <property type="entry name" value="HET"/>
</dbReference>
<keyword evidence="5" id="KW-1185">Reference proteome</keyword>
<evidence type="ECO:0000256" key="1">
    <source>
        <dbReference type="SAM" id="MobiDB-lite"/>
    </source>
</evidence>
<comment type="caution">
    <text evidence="4">The sequence shown here is derived from an EMBL/GenBank/DDBJ whole genome shotgun (WGS) entry which is preliminary data.</text>
</comment>
<keyword evidence="2" id="KW-0812">Transmembrane</keyword>
<evidence type="ECO:0000259" key="3">
    <source>
        <dbReference type="Pfam" id="PF06985"/>
    </source>
</evidence>
<keyword evidence="2" id="KW-1133">Transmembrane helix</keyword>
<feature type="transmembrane region" description="Helical" evidence="2">
    <location>
        <begin position="478"/>
        <end position="498"/>
    </location>
</feature>
<proteinExistence type="predicted"/>
<feature type="region of interest" description="Disordered" evidence="1">
    <location>
        <begin position="1"/>
        <end position="25"/>
    </location>
</feature>
<dbReference type="Pfam" id="PF26639">
    <property type="entry name" value="Het-6_barrel"/>
    <property type="match status" value="1"/>
</dbReference>
<dbReference type="OrthoDB" id="3477286at2759"/>
<evidence type="ECO:0000313" key="4">
    <source>
        <dbReference type="EMBL" id="RDW57815.1"/>
    </source>
</evidence>
<dbReference type="EMBL" id="PDLN01000022">
    <property type="protein sequence ID" value="RDW57815.1"/>
    <property type="molecule type" value="Genomic_DNA"/>
</dbReference>
<dbReference type="Proteomes" id="UP000256328">
    <property type="component" value="Unassembled WGS sequence"/>
</dbReference>